<evidence type="ECO:0000313" key="1">
    <source>
        <dbReference type="EMBL" id="MYM87489.1"/>
    </source>
</evidence>
<organism evidence="1 2">
    <name type="scientific">Duganella vulcania</name>
    <dbReference type="NCBI Taxonomy" id="2692166"/>
    <lineage>
        <taxon>Bacteria</taxon>
        <taxon>Pseudomonadati</taxon>
        <taxon>Pseudomonadota</taxon>
        <taxon>Betaproteobacteria</taxon>
        <taxon>Burkholderiales</taxon>
        <taxon>Oxalobacteraceae</taxon>
        <taxon>Telluria group</taxon>
        <taxon>Duganella</taxon>
    </lineage>
</organism>
<gene>
    <name evidence="1" type="ORF">GTP91_09885</name>
</gene>
<evidence type="ECO:0000313" key="2">
    <source>
        <dbReference type="Proteomes" id="UP000470302"/>
    </source>
</evidence>
<dbReference type="EMBL" id="WWCW01000025">
    <property type="protein sequence ID" value="MYM87489.1"/>
    <property type="molecule type" value="Genomic_DNA"/>
</dbReference>
<dbReference type="AlphaFoldDB" id="A0A845G3M5"/>
<sequence length="272" mass="30435">MKRVMIGLVSALMLAGCGIKQAIQRNDDRYMVRGVLDMPVSGYYNTYTFKFMDKYRVTHEAPVGGGCRYHGGPAIPKGASYEGVTYNISDIFEENGKVWQRSISDSSVFSIDEFFHSIKSMQPVYEFVNGANRKTDRKEEIEVGLRALCFYSWEGTGHVLGIRLYKRDLATWRALLSAANPQGKWSMQQIGGNNWWLLANDEETLGAQKPGVIGGGFVSWLLPIGDAGYTLTIQLGANKKSLENPKAHEQMKATLRHMVESVKIEVLPDLNK</sequence>
<protein>
    <submittedName>
        <fullName evidence="1">Uncharacterized protein</fullName>
    </submittedName>
</protein>
<reference evidence="1 2" key="1">
    <citation type="submission" date="2020-01" db="EMBL/GenBank/DDBJ databases">
        <title>Novel species isolated from a subtropical stream in China.</title>
        <authorList>
            <person name="Lu H."/>
        </authorList>
    </citation>
    <scope>NUCLEOTIDE SEQUENCE [LARGE SCALE GENOMIC DNA]</scope>
    <source>
        <strain evidence="1 2">FT82W</strain>
    </source>
</reference>
<dbReference type="PROSITE" id="PS51257">
    <property type="entry name" value="PROKAR_LIPOPROTEIN"/>
    <property type="match status" value="1"/>
</dbReference>
<comment type="caution">
    <text evidence="1">The sequence shown here is derived from an EMBL/GenBank/DDBJ whole genome shotgun (WGS) entry which is preliminary data.</text>
</comment>
<name>A0A845G3M5_9BURK</name>
<dbReference type="RefSeq" id="WP_161096624.1">
    <property type="nucleotide sequence ID" value="NZ_WWCW01000025.1"/>
</dbReference>
<dbReference type="Proteomes" id="UP000470302">
    <property type="component" value="Unassembled WGS sequence"/>
</dbReference>
<accession>A0A845G3M5</accession>
<proteinExistence type="predicted"/>